<dbReference type="SMART" id="SM00388">
    <property type="entry name" value="HisKA"/>
    <property type="match status" value="1"/>
</dbReference>
<dbReference type="InterPro" id="IPR004358">
    <property type="entry name" value="Sig_transdc_His_kin-like_C"/>
</dbReference>
<protein>
    <recommendedName>
        <fullName evidence="3">histidine kinase</fullName>
        <ecNumber evidence="3">2.7.13.3</ecNumber>
    </recommendedName>
</protein>
<feature type="domain" description="Histidine kinase" evidence="9">
    <location>
        <begin position="282"/>
        <end position="496"/>
    </location>
</feature>
<dbReference type="SMART" id="SM00304">
    <property type="entry name" value="HAMP"/>
    <property type="match status" value="1"/>
</dbReference>
<name>A0A6F8VG28_9PROT</name>
<dbReference type="InterPro" id="IPR003661">
    <property type="entry name" value="HisK_dim/P_dom"/>
</dbReference>
<dbReference type="PANTHER" id="PTHR42878">
    <property type="entry name" value="TWO-COMPONENT HISTIDINE KINASE"/>
    <property type="match status" value="1"/>
</dbReference>
<dbReference type="GO" id="GO:0005886">
    <property type="term" value="C:plasma membrane"/>
    <property type="evidence" value="ECO:0007669"/>
    <property type="project" value="UniProtKB-SubCell"/>
</dbReference>
<evidence type="ECO:0000256" key="6">
    <source>
        <dbReference type="ARBA" id="ARBA00022777"/>
    </source>
</evidence>
<dbReference type="EC" id="2.7.13.3" evidence="3"/>
<keyword evidence="8" id="KW-0472">Membrane</keyword>
<feature type="transmembrane region" description="Helical" evidence="8">
    <location>
        <begin position="20"/>
        <end position="39"/>
    </location>
</feature>
<evidence type="ECO:0000256" key="1">
    <source>
        <dbReference type="ARBA" id="ARBA00000085"/>
    </source>
</evidence>
<evidence type="ECO:0000313" key="11">
    <source>
        <dbReference type="EMBL" id="BCB27715.1"/>
    </source>
</evidence>
<dbReference type="CDD" id="cd06225">
    <property type="entry name" value="HAMP"/>
    <property type="match status" value="1"/>
</dbReference>
<proteinExistence type="predicted"/>
<dbReference type="InterPro" id="IPR050351">
    <property type="entry name" value="BphY/WalK/GraS-like"/>
</dbReference>
<dbReference type="SUPFAM" id="SSF47384">
    <property type="entry name" value="Homodimeric domain of signal transducing histidine kinase"/>
    <property type="match status" value="1"/>
</dbReference>
<dbReference type="AlphaFoldDB" id="A0A6F8VG28"/>
<keyword evidence="6" id="KW-0418">Kinase</keyword>
<dbReference type="Gene3D" id="3.30.565.10">
    <property type="entry name" value="Histidine kinase-like ATPase, C-terminal domain"/>
    <property type="match status" value="1"/>
</dbReference>
<dbReference type="KEGG" id="slac:SKTS_26010"/>
<keyword evidence="5" id="KW-0808">Transferase</keyword>
<evidence type="ECO:0000256" key="4">
    <source>
        <dbReference type="ARBA" id="ARBA00022553"/>
    </source>
</evidence>
<dbReference type="Pfam" id="PF00512">
    <property type="entry name" value="HisKA"/>
    <property type="match status" value="1"/>
</dbReference>
<dbReference type="GO" id="GO:0000155">
    <property type="term" value="F:phosphorelay sensor kinase activity"/>
    <property type="evidence" value="ECO:0007669"/>
    <property type="project" value="InterPro"/>
</dbReference>
<dbReference type="EMBL" id="AP022853">
    <property type="protein sequence ID" value="BCB27715.1"/>
    <property type="molecule type" value="Genomic_DNA"/>
</dbReference>
<dbReference type="GO" id="GO:0007234">
    <property type="term" value="P:osmosensory signaling via phosphorelay pathway"/>
    <property type="evidence" value="ECO:0007669"/>
    <property type="project" value="TreeGrafter"/>
</dbReference>
<dbReference type="InterPro" id="IPR003594">
    <property type="entry name" value="HATPase_dom"/>
</dbReference>
<keyword evidence="7" id="KW-0175">Coiled coil</keyword>
<dbReference type="Pfam" id="PF00672">
    <property type="entry name" value="HAMP"/>
    <property type="match status" value="1"/>
</dbReference>
<dbReference type="SUPFAM" id="SSF55874">
    <property type="entry name" value="ATPase domain of HSP90 chaperone/DNA topoisomerase II/histidine kinase"/>
    <property type="match status" value="1"/>
</dbReference>
<dbReference type="FunFam" id="3.30.565.10:FF:000006">
    <property type="entry name" value="Sensor histidine kinase WalK"/>
    <property type="match status" value="1"/>
</dbReference>
<dbReference type="CDD" id="cd00082">
    <property type="entry name" value="HisKA"/>
    <property type="match status" value="1"/>
</dbReference>
<dbReference type="InterPro" id="IPR036097">
    <property type="entry name" value="HisK_dim/P_sf"/>
</dbReference>
<dbReference type="InterPro" id="IPR005467">
    <property type="entry name" value="His_kinase_dom"/>
</dbReference>
<comment type="subcellular location">
    <subcellularLocation>
        <location evidence="2">Cell inner membrane</location>
        <topology evidence="2">Multi-pass membrane protein</topology>
    </subcellularLocation>
</comment>
<evidence type="ECO:0000256" key="3">
    <source>
        <dbReference type="ARBA" id="ARBA00012438"/>
    </source>
</evidence>
<dbReference type="PROSITE" id="PS50885">
    <property type="entry name" value="HAMP"/>
    <property type="match status" value="1"/>
</dbReference>
<organism evidence="11 12">
    <name type="scientific">Sulfurimicrobium lacus</name>
    <dbReference type="NCBI Taxonomy" id="2715678"/>
    <lineage>
        <taxon>Bacteria</taxon>
        <taxon>Pseudomonadati</taxon>
        <taxon>Pseudomonadota</taxon>
        <taxon>Betaproteobacteria</taxon>
        <taxon>Nitrosomonadales</taxon>
        <taxon>Sulfuricellaceae</taxon>
        <taxon>Sulfurimicrobium</taxon>
    </lineage>
</organism>
<dbReference type="Proteomes" id="UP000502260">
    <property type="component" value="Chromosome"/>
</dbReference>
<evidence type="ECO:0000256" key="2">
    <source>
        <dbReference type="ARBA" id="ARBA00004429"/>
    </source>
</evidence>
<evidence type="ECO:0000259" key="10">
    <source>
        <dbReference type="PROSITE" id="PS50885"/>
    </source>
</evidence>
<feature type="transmembrane region" description="Helical" evidence="8">
    <location>
        <begin position="166"/>
        <end position="188"/>
    </location>
</feature>
<evidence type="ECO:0000259" key="9">
    <source>
        <dbReference type="PROSITE" id="PS50109"/>
    </source>
</evidence>
<feature type="domain" description="HAMP" evidence="10">
    <location>
        <begin position="190"/>
        <end position="242"/>
    </location>
</feature>
<reference evidence="12" key="1">
    <citation type="submission" date="2020-03" db="EMBL/GenBank/DDBJ databases">
        <title>Complete genome sequence of sulfur-oxidizing bacterium skT11.</title>
        <authorList>
            <person name="Kanda M."/>
            <person name="Kojima H."/>
            <person name="Fukui M."/>
        </authorList>
    </citation>
    <scope>NUCLEOTIDE SEQUENCE [LARGE SCALE GENOMIC DNA]</scope>
    <source>
        <strain evidence="12">skT11</strain>
    </source>
</reference>
<accession>A0A6F8VG28</accession>
<dbReference type="Pfam" id="PF02518">
    <property type="entry name" value="HATPase_c"/>
    <property type="match status" value="1"/>
</dbReference>
<dbReference type="SUPFAM" id="SSF158472">
    <property type="entry name" value="HAMP domain-like"/>
    <property type="match status" value="1"/>
</dbReference>
<dbReference type="SMART" id="SM00387">
    <property type="entry name" value="HATPase_c"/>
    <property type="match status" value="1"/>
</dbReference>
<keyword evidence="8" id="KW-0812">Transmembrane</keyword>
<evidence type="ECO:0000256" key="5">
    <source>
        <dbReference type="ARBA" id="ARBA00022679"/>
    </source>
</evidence>
<dbReference type="Gene3D" id="6.10.340.10">
    <property type="match status" value="1"/>
</dbReference>
<evidence type="ECO:0000313" key="12">
    <source>
        <dbReference type="Proteomes" id="UP000502260"/>
    </source>
</evidence>
<dbReference type="InterPro" id="IPR003660">
    <property type="entry name" value="HAMP_dom"/>
</dbReference>
<gene>
    <name evidence="11" type="ORF">SKTS_26010</name>
</gene>
<comment type="catalytic activity">
    <reaction evidence="1">
        <text>ATP + protein L-histidine = ADP + protein N-phospho-L-histidine.</text>
        <dbReference type="EC" id="2.7.13.3"/>
    </reaction>
</comment>
<dbReference type="Gene3D" id="1.10.287.130">
    <property type="match status" value="1"/>
</dbReference>
<dbReference type="PANTHER" id="PTHR42878:SF15">
    <property type="entry name" value="BACTERIOPHYTOCHROME"/>
    <property type="match status" value="1"/>
</dbReference>
<evidence type="ECO:0000256" key="7">
    <source>
        <dbReference type="SAM" id="Coils"/>
    </source>
</evidence>
<keyword evidence="8" id="KW-1133">Transmembrane helix</keyword>
<feature type="coiled-coil region" evidence="7">
    <location>
        <begin position="230"/>
        <end position="275"/>
    </location>
</feature>
<keyword evidence="12" id="KW-1185">Reference proteome</keyword>
<dbReference type="PRINTS" id="PR00344">
    <property type="entry name" value="BCTRLSENSOR"/>
</dbReference>
<dbReference type="GO" id="GO:0000156">
    <property type="term" value="F:phosphorelay response regulator activity"/>
    <property type="evidence" value="ECO:0007669"/>
    <property type="project" value="TreeGrafter"/>
</dbReference>
<evidence type="ECO:0000256" key="8">
    <source>
        <dbReference type="SAM" id="Phobius"/>
    </source>
</evidence>
<dbReference type="RefSeq" id="WP_173065876.1">
    <property type="nucleotide sequence ID" value="NZ_AP022853.1"/>
</dbReference>
<dbReference type="InterPro" id="IPR036890">
    <property type="entry name" value="HATPase_C_sf"/>
</dbReference>
<dbReference type="PROSITE" id="PS50109">
    <property type="entry name" value="HIS_KIN"/>
    <property type="match status" value="1"/>
</dbReference>
<sequence length="507" mass="56757">MKKGRTPTPMLIKTQLRLVALLPAVFALAIASVMWVATLKVDQARHDAEMAEKALRLNFELNILTQEYLLFGGIPVESQFRINHQSMGEVLARLKSDEPEEHALVEALLHGHQELGSIFNRLLESKTAEREQIVAALQTKTQEIRAKTRQFADIQRQQVMKFQRRAIAIITVALAALAGLSMTLLTLMGRRLMLGIDQLEDGVRRVAAGDLEHQIQLATADELGALANSFNAFTDKLKDEMTRRRQAEREIHQLNAELEERVQRRTAEFEAANKELEAFAYSVSHDLRAPLRAVDGFSRKVIMGYGDKLDDEGRRLLQVVRDNAQSMGKLIDDLLAFSRMGRREMASQPLDMDAMVRSVADELRAAEPQRAIEFAFSPLPRASGDAAMLRQVWVNLLANAVKFSRLRQVAHIEVGGQTEGGEVIYWVKDDGAGFDMQYADKLFGVFQRLHRQDEFEGTGVGLAIAQRILHRHNGRIWGEGKPDAGATFRFALPSPMPDDHLSGGHAS</sequence>
<dbReference type="GO" id="GO:0030295">
    <property type="term" value="F:protein kinase activator activity"/>
    <property type="evidence" value="ECO:0007669"/>
    <property type="project" value="TreeGrafter"/>
</dbReference>
<dbReference type="FunFam" id="1.10.287.130:FF:000070">
    <property type="entry name" value="Histidine kinase sensor protein"/>
    <property type="match status" value="1"/>
</dbReference>
<keyword evidence="4" id="KW-0597">Phosphoprotein</keyword>